<comment type="caution">
    <text evidence="2">The sequence shown here is derived from an EMBL/GenBank/DDBJ whole genome shotgun (WGS) entry which is preliminary data.</text>
</comment>
<organism evidence="2 3">
    <name type="scientific">Fusarium torulosum</name>
    <dbReference type="NCBI Taxonomy" id="33205"/>
    <lineage>
        <taxon>Eukaryota</taxon>
        <taxon>Fungi</taxon>
        <taxon>Dikarya</taxon>
        <taxon>Ascomycota</taxon>
        <taxon>Pezizomycotina</taxon>
        <taxon>Sordariomycetes</taxon>
        <taxon>Hypocreomycetidae</taxon>
        <taxon>Hypocreales</taxon>
        <taxon>Nectriaceae</taxon>
        <taxon>Fusarium</taxon>
    </lineage>
</organism>
<reference evidence="2" key="1">
    <citation type="submission" date="2018-03" db="EMBL/GenBank/DDBJ databases">
        <authorList>
            <person name="Guldener U."/>
        </authorList>
    </citation>
    <scope>NUCLEOTIDE SEQUENCE</scope>
</reference>
<evidence type="ECO:0000256" key="1">
    <source>
        <dbReference type="SAM" id="Coils"/>
    </source>
</evidence>
<gene>
    <name evidence="2" type="ORF">FTOL_13450</name>
</gene>
<keyword evidence="1" id="KW-0175">Coiled coil</keyword>
<feature type="coiled-coil region" evidence="1">
    <location>
        <begin position="336"/>
        <end position="398"/>
    </location>
</feature>
<protein>
    <submittedName>
        <fullName evidence="2">Uncharacterized protein</fullName>
    </submittedName>
</protein>
<accession>A0AAE8MMJ2</accession>
<sequence length="576" mass="64714">MSSQGAQDADPVNGNSVRDRKANYALALHKACGVALKRVRNNNVVANTNWAAPLAAAPSAISTMAILLKAADLEAAAGLEVESQEVKTDDGTIAGYLPSKYFHTNLQHCSDVGRLAFLDAQHGMNTIRATAQSMIAVEGSIAYIIDLLEDPEDARYNLKPEIDAIKKTANKCLRSAEAITKKFEYWYMVILHLHQTSLSKKGEIVKEKEVTIHRRAGAAEDQKKYEDEKEVIKQKINEVMKKLEAAENAVDRAQGEVEWLRYAPVVPEISVLEEIQTIQRAIPKTKAAIPERGLLVGIKDAFVGQSSSHRLEDEAIRKAHDAETQRLRDAALDQAREQRKRQLQYAEDRLRIAREEEAKMIEALDDARDELNVSRYQLAEAKSNLEKAKGEFQMLNSKELELKGIMTILENSTRELATLKEKIEPVVEFFKSILGDIDHNVDENLQAFLRPIMNRIEEGTTAEEIEAITISRRSKEKIISTALQMQGRFSAIVDISKAYIAVSTDYIRPAINRMERLSTLTESEWAIHSQEFLRDCDMWMTEIDELASETNANVDKNMAKHMQALQMRAIEAAAEN</sequence>
<proteinExistence type="predicted"/>
<dbReference type="Proteomes" id="UP001187734">
    <property type="component" value="Unassembled WGS sequence"/>
</dbReference>
<keyword evidence="3" id="KW-1185">Reference proteome</keyword>
<name>A0AAE8MMJ2_9HYPO</name>
<dbReference type="PANTHER" id="PTHR33488">
    <property type="entry name" value="ZGC:162509"/>
    <property type="match status" value="1"/>
</dbReference>
<dbReference type="PANTHER" id="PTHR33488:SF2">
    <property type="entry name" value="EARLY ENDOSOME ANTIGEN 1-LIKE"/>
    <property type="match status" value="1"/>
</dbReference>
<dbReference type="EMBL" id="ONZP01000821">
    <property type="protein sequence ID" value="SPJ91048.1"/>
    <property type="molecule type" value="Genomic_DNA"/>
</dbReference>
<evidence type="ECO:0000313" key="3">
    <source>
        <dbReference type="Proteomes" id="UP001187734"/>
    </source>
</evidence>
<evidence type="ECO:0000313" key="2">
    <source>
        <dbReference type="EMBL" id="SPJ91048.1"/>
    </source>
</evidence>
<feature type="coiled-coil region" evidence="1">
    <location>
        <begin position="218"/>
        <end position="256"/>
    </location>
</feature>
<dbReference type="AlphaFoldDB" id="A0AAE8MMJ2"/>